<keyword evidence="11" id="KW-0234">DNA repair</keyword>
<dbReference type="NCBIfam" id="TIGR00758">
    <property type="entry name" value="UDG_fam4"/>
    <property type="match status" value="1"/>
</dbReference>
<dbReference type="PANTHER" id="PTHR33693:SF1">
    <property type="entry name" value="TYPE-4 URACIL-DNA GLYCOSYLASE"/>
    <property type="match status" value="1"/>
</dbReference>
<evidence type="ECO:0000256" key="8">
    <source>
        <dbReference type="ARBA" id="ARBA00022801"/>
    </source>
</evidence>
<evidence type="ECO:0000256" key="7">
    <source>
        <dbReference type="ARBA" id="ARBA00022763"/>
    </source>
</evidence>
<evidence type="ECO:0000256" key="1">
    <source>
        <dbReference type="ARBA" id="ARBA00001400"/>
    </source>
</evidence>
<dbReference type="InterPro" id="IPR036895">
    <property type="entry name" value="Uracil-DNA_glycosylase-like_sf"/>
</dbReference>
<dbReference type="SUPFAM" id="SSF52141">
    <property type="entry name" value="Uracil-DNA glycosylase-like"/>
    <property type="match status" value="1"/>
</dbReference>
<dbReference type="SMART" id="SM00987">
    <property type="entry name" value="UreE_C"/>
    <property type="match status" value="1"/>
</dbReference>
<comment type="catalytic activity">
    <reaction evidence="1">
        <text>Hydrolyzes single-stranded DNA or mismatched double-stranded DNA and polynucleotides, releasing free uracil.</text>
        <dbReference type="EC" id="3.2.2.27"/>
    </reaction>
</comment>
<accession>A0A7K4MP79</accession>
<evidence type="ECO:0000256" key="6">
    <source>
        <dbReference type="ARBA" id="ARBA00022723"/>
    </source>
</evidence>
<dbReference type="GO" id="GO:0004844">
    <property type="term" value="F:uracil DNA N-glycosylase activity"/>
    <property type="evidence" value="ECO:0007669"/>
    <property type="project" value="UniProtKB-EC"/>
</dbReference>
<dbReference type="InterPro" id="IPR051536">
    <property type="entry name" value="UDG_Type-4/5"/>
</dbReference>
<dbReference type="InterPro" id="IPR005273">
    <property type="entry name" value="Ura-DNA_glyco_family4"/>
</dbReference>
<dbReference type="EC" id="3.2.2.27" evidence="3"/>
<feature type="domain" description="Uracil-DNA glycosylase-like" evidence="12">
    <location>
        <begin position="31"/>
        <end position="176"/>
    </location>
</feature>
<dbReference type="EMBL" id="JACASV010000021">
    <property type="protein sequence ID" value="NWJ43368.1"/>
    <property type="molecule type" value="Genomic_DNA"/>
</dbReference>
<proteinExistence type="inferred from homology"/>
<keyword evidence="6" id="KW-0479">Metal-binding</keyword>
<sequence length="191" mass="21394">MKETLPLEIIQEKVKTCEKCDLCITRKKAVPGKGNQNADIVFIGEAPGKNEDLHGEPFIGTAGKKLDDALKNVGLTRNSVYITNIVKCRPPKNRIPNDLEKSTCNEYLKAELAIINPKIICLLGSTPYYSILGGKEISKNHGKFVSKDNRMYFVTFHPAAAIYNQKLGKVFKNDIRKLMKELQKLKTNSVD</sequence>
<dbReference type="Proteomes" id="UP000523105">
    <property type="component" value="Unassembled WGS sequence"/>
</dbReference>
<dbReference type="Pfam" id="PF03167">
    <property type="entry name" value="UDG"/>
    <property type="match status" value="1"/>
</dbReference>
<evidence type="ECO:0000256" key="4">
    <source>
        <dbReference type="ARBA" id="ARBA00019403"/>
    </source>
</evidence>
<evidence type="ECO:0000256" key="11">
    <source>
        <dbReference type="ARBA" id="ARBA00023204"/>
    </source>
</evidence>
<keyword evidence="8" id="KW-0378">Hydrolase</keyword>
<name>A0A7K4MP79_9ARCH</name>
<comment type="similarity">
    <text evidence="2">Belongs to the uracil-DNA glycosylase (UDG) superfamily. Type 4 (UDGa) family.</text>
</comment>
<comment type="caution">
    <text evidence="13">The sequence shown here is derived from an EMBL/GenBank/DDBJ whole genome shotgun (WGS) entry which is preliminary data.</text>
</comment>
<dbReference type="GO" id="GO:0046872">
    <property type="term" value="F:metal ion binding"/>
    <property type="evidence" value="ECO:0007669"/>
    <property type="project" value="UniProtKB-KW"/>
</dbReference>
<reference evidence="13 14" key="1">
    <citation type="journal article" date="2019" name="Environ. Microbiol.">
        <title>Genomics insights into ecotype formation of ammonia-oxidizing archaea in the deep ocean.</title>
        <authorList>
            <person name="Wang Y."/>
            <person name="Huang J.M."/>
            <person name="Cui G.J."/>
            <person name="Nunoura T."/>
            <person name="Takaki Y."/>
            <person name="Li W.L."/>
            <person name="Li J."/>
            <person name="Gao Z.M."/>
            <person name="Takai K."/>
            <person name="Zhang A.Q."/>
            <person name="Stepanauskas R."/>
        </authorList>
    </citation>
    <scope>NUCLEOTIDE SEQUENCE [LARGE SCALE GENOMIC DNA]</scope>
    <source>
        <strain evidence="13 14">L15b</strain>
    </source>
</reference>
<keyword evidence="10" id="KW-0411">Iron-sulfur</keyword>
<evidence type="ECO:0000259" key="12">
    <source>
        <dbReference type="SMART" id="SM00986"/>
    </source>
</evidence>
<evidence type="ECO:0000256" key="2">
    <source>
        <dbReference type="ARBA" id="ARBA00006521"/>
    </source>
</evidence>
<evidence type="ECO:0000256" key="9">
    <source>
        <dbReference type="ARBA" id="ARBA00023004"/>
    </source>
</evidence>
<protein>
    <recommendedName>
        <fullName evidence="4">Type-4 uracil-DNA glycosylase</fullName>
        <ecNumber evidence="3">3.2.2.27</ecNumber>
    </recommendedName>
</protein>
<dbReference type="AlphaFoldDB" id="A0A7K4MP79"/>
<dbReference type="GO" id="GO:0006281">
    <property type="term" value="P:DNA repair"/>
    <property type="evidence" value="ECO:0007669"/>
    <property type="project" value="UniProtKB-KW"/>
</dbReference>
<evidence type="ECO:0000313" key="14">
    <source>
        <dbReference type="Proteomes" id="UP000523105"/>
    </source>
</evidence>
<dbReference type="CDD" id="cd10030">
    <property type="entry name" value="UDG-F4_TTUDGA_SPO1dp_like"/>
    <property type="match status" value="1"/>
</dbReference>
<dbReference type="SMART" id="SM00986">
    <property type="entry name" value="UDG"/>
    <property type="match status" value="1"/>
</dbReference>
<dbReference type="Gene3D" id="3.40.470.10">
    <property type="entry name" value="Uracil-DNA glycosylase-like domain"/>
    <property type="match status" value="1"/>
</dbReference>
<evidence type="ECO:0000256" key="10">
    <source>
        <dbReference type="ARBA" id="ARBA00023014"/>
    </source>
</evidence>
<keyword evidence="5" id="KW-0004">4Fe-4S</keyword>
<organism evidence="13 14">
    <name type="scientific">Marine Group I thaumarchaeote</name>
    <dbReference type="NCBI Taxonomy" id="2511932"/>
    <lineage>
        <taxon>Archaea</taxon>
        <taxon>Nitrososphaerota</taxon>
        <taxon>Marine Group I</taxon>
    </lineage>
</organism>
<dbReference type="InterPro" id="IPR005122">
    <property type="entry name" value="Uracil-DNA_glycosylase-like"/>
</dbReference>
<evidence type="ECO:0000256" key="3">
    <source>
        <dbReference type="ARBA" id="ARBA00012030"/>
    </source>
</evidence>
<gene>
    <name evidence="13" type="ORF">HX837_04060</name>
</gene>
<evidence type="ECO:0000313" key="13">
    <source>
        <dbReference type="EMBL" id="NWJ43368.1"/>
    </source>
</evidence>
<dbReference type="GO" id="GO:0051539">
    <property type="term" value="F:4 iron, 4 sulfur cluster binding"/>
    <property type="evidence" value="ECO:0007669"/>
    <property type="project" value="UniProtKB-KW"/>
</dbReference>
<keyword evidence="7" id="KW-0227">DNA damage</keyword>
<dbReference type="PANTHER" id="PTHR33693">
    <property type="entry name" value="TYPE-5 URACIL-DNA GLYCOSYLASE"/>
    <property type="match status" value="1"/>
</dbReference>
<keyword evidence="9" id="KW-0408">Iron</keyword>
<evidence type="ECO:0000256" key="5">
    <source>
        <dbReference type="ARBA" id="ARBA00022485"/>
    </source>
</evidence>